<name>A0AAN7P5A5_9COLE</name>
<dbReference type="PANTHER" id="PTHR33053">
    <property type="entry name" value="PROTEIN, PUTATIVE-RELATED"/>
    <property type="match status" value="1"/>
</dbReference>
<accession>A0AAN7P5A5</accession>
<dbReference type="Proteomes" id="UP001353858">
    <property type="component" value="Unassembled WGS sequence"/>
</dbReference>
<sequence length="700" mass="80675">MNKIHKVKKYKVVSQRQIYRRVALQKQEMLHKLASQKHVFVESVVEQYLSDSDFYFNNERNSVAPVPVLNNSLINDDRECETSDAPIKFNSVCPNTVSEIDNAQVKVLSICHKSNLNDEIKYWATTSSTSCTDVTRLLHILKPHHPSLPLDYRTLVKTPTHIPKKQLQTGEYCHIGLLVNIQRILDMYVKQHNPKNLELSFNIDGLPLFHSNTVQLWPSLGQVKNVKCPPFAIGIFCGRSKPMPLETYLEDFIDELNFLLQNGFVYNKNKYSLTLRNFICDAPARSYLKCIKSHGGYASCEKCNVYGEYVDGRIILNSTSSPVRTDQSFLQQIDEEHHIGISPLLKLPIGMVTNFPNDYMHSCCLGVMKKLISFWLNGSLKTRLKSTNVRIISEHLVLLKNYIPTEFNRKPRTLQDVPRWKATEYRTFMLYVGPLVLKDVLDIAVFEHFLLFHTGMSILISPLHLSKLGSELAGNLLNTFINHCSSLYGKQFLIYNVHSLCHLKEDVQLYGPLDEFSAFPFENFLGRLKRLKKSTVHPLVEIYNRIVELNYTHPSYDLDDKIRLKIEHLTGPVIDRNGSYSQFKKLLLNNMTLMTCYLSAADSYCMTKTNKVIQIHNFITDTSKSNEIFIIGKEFLTYRSLYVYPFESNKLQIYSVSDLNKNLSIWSVEDVTAKCIVLPNKKRDQWVSFPLVHSLSINNY</sequence>
<keyword evidence="2" id="KW-1185">Reference proteome</keyword>
<gene>
    <name evidence="1" type="ORF">RN001_004384</name>
</gene>
<comment type="caution">
    <text evidence="1">The sequence shown here is derived from an EMBL/GenBank/DDBJ whole genome shotgun (WGS) entry which is preliminary data.</text>
</comment>
<dbReference type="EMBL" id="JARPUR010000002">
    <property type="protein sequence ID" value="KAK4881065.1"/>
    <property type="molecule type" value="Genomic_DNA"/>
</dbReference>
<organism evidence="1 2">
    <name type="scientific">Aquatica leii</name>
    <dbReference type="NCBI Taxonomy" id="1421715"/>
    <lineage>
        <taxon>Eukaryota</taxon>
        <taxon>Metazoa</taxon>
        <taxon>Ecdysozoa</taxon>
        <taxon>Arthropoda</taxon>
        <taxon>Hexapoda</taxon>
        <taxon>Insecta</taxon>
        <taxon>Pterygota</taxon>
        <taxon>Neoptera</taxon>
        <taxon>Endopterygota</taxon>
        <taxon>Coleoptera</taxon>
        <taxon>Polyphaga</taxon>
        <taxon>Elateriformia</taxon>
        <taxon>Elateroidea</taxon>
        <taxon>Lampyridae</taxon>
        <taxon>Luciolinae</taxon>
        <taxon>Aquatica</taxon>
    </lineage>
</organism>
<protein>
    <recommendedName>
        <fullName evidence="3">Transposase domain-containing protein</fullName>
    </recommendedName>
</protein>
<evidence type="ECO:0000313" key="2">
    <source>
        <dbReference type="Proteomes" id="UP001353858"/>
    </source>
</evidence>
<evidence type="ECO:0008006" key="3">
    <source>
        <dbReference type="Google" id="ProtNLM"/>
    </source>
</evidence>
<reference evidence="2" key="1">
    <citation type="submission" date="2023-01" db="EMBL/GenBank/DDBJ databases">
        <title>Key to firefly adult light organ development and bioluminescence: homeobox transcription factors regulate luciferase expression and transportation to peroxisome.</title>
        <authorList>
            <person name="Fu X."/>
        </authorList>
    </citation>
    <scope>NUCLEOTIDE SEQUENCE [LARGE SCALE GENOMIC DNA]</scope>
</reference>
<dbReference type="PANTHER" id="PTHR33053:SF24">
    <property type="entry name" value="TRANSPOSASE DOMAIN-CONTAINING PROTEIN"/>
    <property type="match status" value="1"/>
</dbReference>
<evidence type="ECO:0000313" key="1">
    <source>
        <dbReference type="EMBL" id="KAK4881065.1"/>
    </source>
</evidence>
<dbReference type="AlphaFoldDB" id="A0AAN7P5A5"/>
<proteinExistence type="predicted"/>